<accession>A0ABU8GCV9</accession>
<dbReference type="Proteomes" id="UP001365781">
    <property type="component" value="Unassembled WGS sequence"/>
</dbReference>
<feature type="region of interest" description="Disordered" evidence="1">
    <location>
        <begin position="59"/>
        <end position="104"/>
    </location>
</feature>
<evidence type="ECO:0000256" key="1">
    <source>
        <dbReference type="SAM" id="MobiDB-lite"/>
    </source>
</evidence>
<sequence length="104" mass="11389">MSDLPHPATAELIALATKARPDWSTDQLRDVLAQAHYSAMTWGRVLVAVAQLIADPDAEPTDLLAGAPEQWRHRRRPPEPETAHRGAAAARAALHHTDTDTDRT</sequence>
<dbReference type="RefSeq" id="WP_336558314.1">
    <property type="nucleotide sequence ID" value="NZ_JBBAYL010000004.1"/>
</dbReference>
<keyword evidence="3" id="KW-1185">Reference proteome</keyword>
<name>A0ABU8GCV9_9ACTN</name>
<protein>
    <submittedName>
        <fullName evidence="2">Uncharacterized protein</fullName>
    </submittedName>
</protein>
<feature type="compositionally biased region" description="Basic and acidic residues" evidence="1">
    <location>
        <begin position="95"/>
        <end position="104"/>
    </location>
</feature>
<evidence type="ECO:0000313" key="2">
    <source>
        <dbReference type="EMBL" id="MEI5610015.1"/>
    </source>
</evidence>
<organism evidence="2 3">
    <name type="scientific">Streptomyces brasiliscabiei</name>
    <dbReference type="NCBI Taxonomy" id="2736302"/>
    <lineage>
        <taxon>Bacteria</taxon>
        <taxon>Bacillati</taxon>
        <taxon>Actinomycetota</taxon>
        <taxon>Actinomycetes</taxon>
        <taxon>Kitasatosporales</taxon>
        <taxon>Streptomycetaceae</taxon>
        <taxon>Streptomyces</taxon>
    </lineage>
</organism>
<evidence type="ECO:0000313" key="3">
    <source>
        <dbReference type="Proteomes" id="UP001365781"/>
    </source>
</evidence>
<reference evidence="2 3" key="1">
    <citation type="submission" date="2024-03" db="EMBL/GenBank/DDBJ databases">
        <title>First Report of Pectobacterium brasiliscabiei causing potato scab in china.</title>
        <authorList>
            <person name="Handique U."/>
        </authorList>
    </citation>
    <scope>NUCLEOTIDE SEQUENCE [LARGE SCALE GENOMIC DNA]</scope>
    <source>
        <strain evidence="2 3">ZRIMU1503</strain>
    </source>
</reference>
<comment type="caution">
    <text evidence="2">The sequence shown here is derived from an EMBL/GenBank/DDBJ whole genome shotgun (WGS) entry which is preliminary data.</text>
</comment>
<dbReference type="EMBL" id="JBBAYM010000007">
    <property type="protein sequence ID" value="MEI5610015.1"/>
    <property type="molecule type" value="Genomic_DNA"/>
</dbReference>
<gene>
    <name evidence="2" type="ORF">WB403_12630</name>
</gene>
<proteinExistence type="predicted"/>